<evidence type="ECO:0000313" key="6">
    <source>
        <dbReference type="EMBL" id="PWY82846.1"/>
    </source>
</evidence>
<dbReference type="InterPro" id="IPR001715">
    <property type="entry name" value="CH_dom"/>
</dbReference>
<feature type="compositionally biased region" description="Polar residues" evidence="4">
    <location>
        <begin position="94"/>
        <end position="107"/>
    </location>
</feature>
<reference evidence="6 7" key="1">
    <citation type="submission" date="2016-12" db="EMBL/GenBank/DDBJ databases">
        <title>The genomes of Aspergillus section Nigri reveals drivers in fungal speciation.</title>
        <authorList>
            <consortium name="DOE Joint Genome Institute"/>
            <person name="Vesth T.C."/>
            <person name="Nybo J."/>
            <person name="Theobald S."/>
            <person name="Brandl J."/>
            <person name="Frisvad J.C."/>
            <person name="Nielsen K.F."/>
            <person name="Lyhne E.K."/>
            <person name="Kogle M.E."/>
            <person name="Kuo A."/>
            <person name="Riley R."/>
            <person name="Clum A."/>
            <person name="Nolan M."/>
            <person name="Lipzen A."/>
            <person name="Salamov A."/>
            <person name="Henrissat B."/>
            <person name="Wiebenga A."/>
            <person name="De Vries R.P."/>
            <person name="Grigoriev I.V."/>
            <person name="Mortensen U.H."/>
            <person name="Andersen M.R."/>
            <person name="Baker S.E."/>
        </authorList>
    </citation>
    <scope>NUCLEOTIDE SEQUENCE [LARGE SCALE GENOMIC DNA]</scope>
    <source>
        <strain evidence="6 7">CBS 117.55</strain>
    </source>
</reference>
<dbReference type="Pfam" id="PF00307">
    <property type="entry name" value="CH"/>
    <property type="match status" value="1"/>
</dbReference>
<keyword evidence="2" id="KW-0963">Cytoplasm</keyword>
<dbReference type="AlphaFoldDB" id="A0A317W8A7"/>
<dbReference type="EMBL" id="MSFL01000011">
    <property type="protein sequence ID" value="PWY82846.1"/>
    <property type="molecule type" value="Genomic_DNA"/>
</dbReference>
<dbReference type="VEuPathDB" id="FungiDB:BO70DRAFT_314156"/>
<evidence type="ECO:0000256" key="3">
    <source>
        <dbReference type="ARBA" id="ARBA00022860"/>
    </source>
</evidence>
<evidence type="ECO:0000259" key="5">
    <source>
        <dbReference type="PROSITE" id="PS50021"/>
    </source>
</evidence>
<feature type="region of interest" description="Disordered" evidence="4">
    <location>
        <begin position="227"/>
        <end position="378"/>
    </location>
</feature>
<dbReference type="Gene3D" id="1.10.418.10">
    <property type="entry name" value="Calponin-like domain"/>
    <property type="match status" value="1"/>
</dbReference>
<dbReference type="InterPro" id="IPR051185">
    <property type="entry name" value="ASPM"/>
</dbReference>
<keyword evidence="3" id="KW-0112">Calmodulin-binding</keyword>
<dbReference type="GO" id="GO:0005516">
    <property type="term" value="F:calmodulin binding"/>
    <property type="evidence" value="ECO:0007669"/>
    <property type="project" value="UniProtKB-KW"/>
</dbReference>
<dbReference type="PROSITE" id="PS50021">
    <property type="entry name" value="CH"/>
    <property type="match status" value="1"/>
</dbReference>
<dbReference type="PANTHER" id="PTHR22706:SF1">
    <property type="entry name" value="ASSEMBLY FACTOR FOR SPINDLE MICROTUBULES"/>
    <property type="match status" value="1"/>
</dbReference>
<dbReference type="STRING" id="1448321.A0A317W8A7"/>
<comment type="caution">
    <text evidence="6">The sequence shown here is derived from an EMBL/GenBank/DDBJ whole genome shotgun (WGS) entry which is preliminary data.</text>
</comment>
<protein>
    <recommendedName>
        <fullName evidence="5">Calponin-homology (CH) domain-containing protein</fullName>
    </recommendedName>
</protein>
<name>A0A317W8A7_9EURO</name>
<keyword evidence="7" id="KW-1185">Reference proteome</keyword>
<feature type="compositionally biased region" description="Polar residues" evidence="4">
    <location>
        <begin position="240"/>
        <end position="249"/>
    </location>
</feature>
<organism evidence="6 7">
    <name type="scientific">Aspergillus heteromorphus CBS 117.55</name>
    <dbReference type="NCBI Taxonomy" id="1448321"/>
    <lineage>
        <taxon>Eukaryota</taxon>
        <taxon>Fungi</taxon>
        <taxon>Dikarya</taxon>
        <taxon>Ascomycota</taxon>
        <taxon>Pezizomycotina</taxon>
        <taxon>Eurotiomycetes</taxon>
        <taxon>Eurotiomycetidae</taxon>
        <taxon>Eurotiales</taxon>
        <taxon>Aspergillaceae</taxon>
        <taxon>Aspergillus</taxon>
        <taxon>Aspergillus subgen. Circumdati</taxon>
    </lineage>
</organism>
<dbReference type="SUPFAM" id="SSF47576">
    <property type="entry name" value="Calponin-homology domain, CH-domain"/>
    <property type="match status" value="1"/>
</dbReference>
<dbReference type="GO" id="GO:0000278">
    <property type="term" value="P:mitotic cell cycle"/>
    <property type="evidence" value="ECO:0007669"/>
    <property type="project" value="TreeGrafter"/>
</dbReference>
<feature type="region of interest" description="Disordered" evidence="4">
    <location>
        <begin position="1"/>
        <end position="23"/>
    </location>
</feature>
<sequence>MSGLMHDVATPCPSRLNGSSFCRKSDSSFDSLWERTLDNGEETANVEFTTEIKPSVLTGAKPRRRTKTGSSFMIHDDHEEKPTQIQNRPKRESSITAQTTNRKTSLLAQPAQRFRPKVSFAPSPRRQSQEKELIPKTHSERDTEKNNELLMQISGKGDRAQPKDRLKADVRRNTVYIPPDDTTVASVFMGLFSPLKSDNIGYHIPEDTQINSLEAQIAQKRQAKRSLASSAQRAPLQPSWKVTQESSTRVDIAGKNGGKENIPPGTVILDGKKGLQPLKAKRPLDDNLKVSQLRDSRSSQINKGARASQPLTTKTSNLQRSTVLGDSQNNTKARPSKANPVDTKRKLTTSDSKPAFVRSSTITTSLKQSRTNTGAPKSALQRNVMGIEKDYPIISNITNPTLYEDNWLSHQEVVITQLANELFQCADGDAAFDDPTMLRQELLTLYQGTSFTHLHKRLQASLLYGAMSVPKDVLARSSRLRQDLGMKRRYLDIWVQTYDLQALRAAVEAITGRKIPKSKVAAGNEGLDKERSMKRRLEVFLDAFLLQNKDMDRHANISEGDEGDVASRAYRRTVIRSIMIVILLDQGRLCSGTALPRRLFLSASPYKTSVAVLQALARMLLPSCGDIAKTLSHLNCELSYKQDPLQEYEYQMDNLAIDLRDGVRLTRIVELLLHSPASPAETQPEDSEWPLSRSLKFPCMSRAVKLFNVQVALDALASAKGTRKLVSTVRAEDIVNGHREKTIALLWGLVSTWGLAGLVDWAEVRTEIERLKQKAVAQYGYNHIKDEEWFCDKHSDKTHQQDDEPILLLTQWASILAHLKGLRLENLSTSFSDGRIYESIVDEYEGYLLGDRDNICDKASSSSSCSSPSSLNSRLQALGCTAQFAKLVSPSPSPNTHVPIVNADFTIGALAFLCSRLLAATKRARAATVLQAAWRRILARRDHQRRIIARDLARQCAAVVQARDRIIWAQGVILQWWRKMQTQRRRRTVGGKKMNNKSIPRYRYQY</sequence>
<evidence type="ECO:0000256" key="1">
    <source>
        <dbReference type="ARBA" id="ARBA00004496"/>
    </source>
</evidence>
<accession>A0A317W8A7</accession>
<dbReference type="Proteomes" id="UP000247233">
    <property type="component" value="Unassembled WGS sequence"/>
</dbReference>
<feature type="compositionally biased region" description="Basic and acidic residues" evidence="4">
    <location>
        <begin position="127"/>
        <end position="147"/>
    </location>
</feature>
<dbReference type="InterPro" id="IPR036872">
    <property type="entry name" value="CH_dom_sf"/>
</dbReference>
<feature type="compositionally biased region" description="Basic and acidic residues" evidence="4">
    <location>
        <begin position="282"/>
        <end position="297"/>
    </location>
</feature>
<gene>
    <name evidence="6" type="ORF">BO70DRAFT_314156</name>
</gene>
<feature type="region of interest" description="Disordered" evidence="4">
    <location>
        <begin position="56"/>
        <end position="147"/>
    </location>
</feature>
<feature type="compositionally biased region" description="Polar residues" evidence="4">
    <location>
        <begin position="309"/>
        <end position="333"/>
    </location>
</feature>
<dbReference type="OrthoDB" id="76388at2759"/>
<feature type="compositionally biased region" description="Polar residues" evidence="4">
    <location>
        <begin position="358"/>
        <end position="375"/>
    </location>
</feature>
<dbReference type="CDD" id="cd21223">
    <property type="entry name" value="CH_ASPM_rpt1"/>
    <property type="match status" value="1"/>
</dbReference>
<dbReference type="GO" id="GO:0051295">
    <property type="term" value="P:establishment of meiotic spindle localization"/>
    <property type="evidence" value="ECO:0007669"/>
    <property type="project" value="TreeGrafter"/>
</dbReference>
<dbReference type="RefSeq" id="XP_025399560.1">
    <property type="nucleotide sequence ID" value="XM_025540274.1"/>
</dbReference>
<dbReference type="GO" id="GO:0000922">
    <property type="term" value="C:spindle pole"/>
    <property type="evidence" value="ECO:0007669"/>
    <property type="project" value="TreeGrafter"/>
</dbReference>
<evidence type="ECO:0000256" key="2">
    <source>
        <dbReference type="ARBA" id="ARBA00022490"/>
    </source>
</evidence>
<evidence type="ECO:0000256" key="4">
    <source>
        <dbReference type="SAM" id="MobiDB-lite"/>
    </source>
</evidence>
<proteinExistence type="predicted"/>
<dbReference type="PROSITE" id="PS50096">
    <property type="entry name" value="IQ"/>
    <property type="match status" value="1"/>
</dbReference>
<dbReference type="PANTHER" id="PTHR22706">
    <property type="entry name" value="ASSEMBLY FACTOR FOR SPINDLE MICROTUBULES"/>
    <property type="match status" value="1"/>
</dbReference>
<dbReference type="GO" id="GO:0005737">
    <property type="term" value="C:cytoplasm"/>
    <property type="evidence" value="ECO:0007669"/>
    <property type="project" value="UniProtKB-SubCell"/>
</dbReference>
<evidence type="ECO:0000313" key="7">
    <source>
        <dbReference type="Proteomes" id="UP000247233"/>
    </source>
</evidence>
<comment type="subcellular location">
    <subcellularLocation>
        <location evidence="1">Cytoplasm</location>
    </subcellularLocation>
</comment>
<dbReference type="GeneID" id="37062511"/>
<feature type="domain" description="Calponin-homology (CH)" evidence="5">
    <location>
        <begin position="621"/>
        <end position="754"/>
    </location>
</feature>
<dbReference type="GO" id="GO:0007051">
    <property type="term" value="P:spindle organization"/>
    <property type="evidence" value="ECO:0007669"/>
    <property type="project" value="TreeGrafter"/>
</dbReference>